<organism evidence="3 4">
    <name type="scientific">Flavobacterium subsaxonicum WB 4.1-42 = DSM 21790</name>
    <dbReference type="NCBI Taxonomy" id="1121898"/>
    <lineage>
        <taxon>Bacteria</taxon>
        <taxon>Pseudomonadati</taxon>
        <taxon>Bacteroidota</taxon>
        <taxon>Flavobacteriia</taxon>
        <taxon>Flavobacteriales</taxon>
        <taxon>Flavobacteriaceae</taxon>
        <taxon>Flavobacterium</taxon>
    </lineage>
</organism>
<dbReference type="InterPro" id="IPR012336">
    <property type="entry name" value="Thioredoxin-like_fold"/>
</dbReference>
<dbReference type="InterPro" id="IPR036249">
    <property type="entry name" value="Thioredoxin-like_sf"/>
</dbReference>
<comment type="caution">
    <text evidence="3">The sequence shown here is derived from an EMBL/GenBank/DDBJ whole genome shotgun (WGS) entry which is preliminary data.</text>
</comment>
<dbReference type="OrthoDB" id="1146847at2"/>
<accession>A0A0A2MUC1</accession>
<dbReference type="RefSeq" id="WP_026992558.1">
    <property type="nucleotide sequence ID" value="NZ_JRLY01000001.1"/>
</dbReference>
<protein>
    <recommendedName>
        <fullName evidence="2">Thioredoxin domain-containing protein</fullName>
    </recommendedName>
</protein>
<dbReference type="SUPFAM" id="SSF52833">
    <property type="entry name" value="Thioredoxin-like"/>
    <property type="match status" value="1"/>
</dbReference>
<dbReference type="STRING" id="1121898.GCA_000422725_01177"/>
<keyword evidence="4" id="KW-1185">Reference proteome</keyword>
<dbReference type="Proteomes" id="UP000030111">
    <property type="component" value="Unassembled WGS sequence"/>
</dbReference>
<gene>
    <name evidence="3" type="ORF">Q766_03545</name>
</gene>
<feature type="chain" id="PRO_5002003606" description="Thioredoxin domain-containing protein" evidence="1">
    <location>
        <begin position="25"/>
        <end position="463"/>
    </location>
</feature>
<dbReference type="Gene3D" id="3.40.30.10">
    <property type="entry name" value="Glutaredoxin"/>
    <property type="match status" value="1"/>
</dbReference>
<evidence type="ECO:0000313" key="4">
    <source>
        <dbReference type="Proteomes" id="UP000030111"/>
    </source>
</evidence>
<dbReference type="Pfam" id="PF13905">
    <property type="entry name" value="Thioredoxin_8"/>
    <property type="match status" value="1"/>
</dbReference>
<evidence type="ECO:0000313" key="3">
    <source>
        <dbReference type="EMBL" id="KGO95181.1"/>
    </source>
</evidence>
<dbReference type="PROSITE" id="PS51352">
    <property type="entry name" value="THIOREDOXIN_2"/>
    <property type="match status" value="1"/>
</dbReference>
<proteinExistence type="predicted"/>
<dbReference type="InterPro" id="IPR013766">
    <property type="entry name" value="Thioredoxin_domain"/>
</dbReference>
<evidence type="ECO:0000259" key="2">
    <source>
        <dbReference type="PROSITE" id="PS51352"/>
    </source>
</evidence>
<name>A0A0A2MUC1_9FLAO</name>
<feature type="domain" description="Thioredoxin" evidence="2">
    <location>
        <begin position="330"/>
        <end position="463"/>
    </location>
</feature>
<feature type="signal peptide" evidence="1">
    <location>
        <begin position="1"/>
        <end position="24"/>
    </location>
</feature>
<dbReference type="PROSITE" id="PS51257">
    <property type="entry name" value="PROKAR_LIPOPROTEIN"/>
    <property type="match status" value="1"/>
</dbReference>
<dbReference type="eggNOG" id="COG1225">
    <property type="taxonomic scope" value="Bacteria"/>
</dbReference>
<evidence type="ECO:0000256" key="1">
    <source>
        <dbReference type="SAM" id="SignalP"/>
    </source>
</evidence>
<sequence>MHNFTKACLLFSVLLMLCSCSKEQNYTAYFGGQVVNPRTPYVIFSKDNKVIDTIKLDKDNRFFVKFDSLSPGLYSFKHDPDYQYVYFDRNDSLMVSINTADFDQSIVFSGRGEAKNNFMMELFIQQETDRHKAYDFYNYDYERFRKAIDSTYNLREAFYKQNKETIKWSEGFDFYAQQRVKLNYYTKREYYPYVHARRTGEEIKSKLPKDFYAYRKTLNFNDARLTDFSPFQRYLTAMLNNMAITRSYKNGNVQEDALRDNINKLNIADSMFGKNEGIKNDVLNNIAFNYLLEDQNIVNNQKFLERYLQLSTDNSPDNEIKKIGNAIKQLKEGNKLPAIALVDSTNKAFDIDNDIKKETVIFFWTSCARAHLLNVYQRVEELKKQHPNVHFIGVNVDNDTEWKKTMGLYNFDAAQQLRTTDFAALRNKWVFTKINRTIVLNSNGTIKNAFTNLLDTRFEEFLK</sequence>
<dbReference type="EMBL" id="JRLY01000001">
    <property type="protein sequence ID" value="KGO95181.1"/>
    <property type="molecule type" value="Genomic_DNA"/>
</dbReference>
<keyword evidence="1" id="KW-0732">Signal</keyword>
<reference evidence="3 4" key="1">
    <citation type="submission" date="2013-09" db="EMBL/GenBank/DDBJ databases">
        <authorList>
            <person name="Zeng Z."/>
            <person name="Chen C."/>
        </authorList>
    </citation>
    <scope>NUCLEOTIDE SEQUENCE [LARGE SCALE GENOMIC DNA]</scope>
    <source>
        <strain evidence="3 4">WB 4.1-42</strain>
    </source>
</reference>
<dbReference type="AlphaFoldDB" id="A0A0A2MUC1"/>